<gene>
    <name evidence="1" type="ORF">NJ959_17635</name>
</gene>
<comment type="caution">
    <text evidence="1">The sequence shown here is derived from an EMBL/GenBank/DDBJ whole genome shotgun (WGS) entry which is preliminary data.</text>
</comment>
<reference evidence="1" key="1">
    <citation type="submission" date="2022-06" db="EMBL/GenBank/DDBJ databases">
        <title>New cyanobacteria of genus Symplocastrum in benthos of Lake Baikal.</title>
        <authorList>
            <person name="Sorokovikova E."/>
            <person name="Tikhonova I."/>
            <person name="Krasnopeev A."/>
            <person name="Evseev P."/>
            <person name="Gladkikh A."/>
            <person name="Belykh O."/>
        </authorList>
    </citation>
    <scope>NUCLEOTIDE SEQUENCE</scope>
    <source>
        <strain evidence="1">BBK-W-15</strain>
    </source>
</reference>
<dbReference type="Proteomes" id="UP001204953">
    <property type="component" value="Unassembled WGS sequence"/>
</dbReference>
<dbReference type="RefSeq" id="WP_254013020.1">
    <property type="nucleotide sequence ID" value="NZ_JAMZMM010000182.1"/>
</dbReference>
<keyword evidence="2" id="KW-1185">Reference proteome</keyword>
<organism evidence="1 2">
    <name type="scientific">Limnofasciculus baicalensis BBK-W-15</name>
    <dbReference type="NCBI Taxonomy" id="2699891"/>
    <lineage>
        <taxon>Bacteria</taxon>
        <taxon>Bacillati</taxon>
        <taxon>Cyanobacteriota</taxon>
        <taxon>Cyanophyceae</taxon>
        <taxon>Coleofasciculales</taxon>
        <taxon>Coleofasciculaceae</taxon>
        <taxon>Limnofasciculus</taxon>
        <taxon>Limnofasciculus baicalensis</taxon>
    </lineage>
</organism>
<dbReference type="EMBL" id="JAMZMM010000182">
    <property type="protein sequence ID" value="MCP2730256.1"/>
    <property type="molecule type" value="Genomic_DNA"/>
</dbReference>
<sequence>MFKRIWQWLKNLFRKIFSPKPEESPTITNMAPLKPLEDADYEFFFRQLLEGVSHGWQPPRVVKFFDGMKDRVSNAQWVGWLHRFGEKVSASRAQNLELGRRMVQLGEMTQSIPSIQDIGEAAYQIGQQVLTRDRSGIVWEYEGPDTKQRKLTPPSQETELSSEDIPEEEVITIEELFSRLQDSPDLVKLIAQQFGIETNDPQVIIDAVVKQLDLAEKSSEG</sequence>
<name>A0AAE3GT99_9CYAN</name>
<evidence type="ECO:0000313" key="1">
    <source>
        <dbReference type="EMBL" id="MCP2730256.1"/>
    </source>
</evidence>
<evidence type="ECO:0000313" key="2">
    <source>
        <dbReference type="Proteomes" id="UP001204953"/>
    </source>
</evidence>
<dbReference type="AlphaFoldDB" id="A0AAE3GT99"/>
<proteinExistence type="predicted"/>
<accession>A0AAE3GT99</accession>
<protein>
    <submittedName>
        <fullName evidence="1">Uncharacterized protein</fullName>
    </submittedName>
</protein>